<dbReference type="Gene3D" id="3.40.50.150">
    <property type="entry name" value="Vaccinia Virus protein VP39"/>
    <property type="match status" value="1"/>
</dbReference>
<feature type="domain" description="Methyltransferase" evidence="1">
    <location>
        <begin position="76"/>
        <end position="167"/>
    </location>
</feature>
<dbReference type="SUPFAM" id="SSF53335">
    <property type="entry name" value="S-adenosyl-L-methionine-dependent methyltransferases"/>
    <property type="match status" value="1"/>
</dbReference>
<dbReference type="InterPro" id="IPR041698">
    <property type="entry name" value="Methyltransf_25"/>
</dbReference>
<dbReference type="AlphaFoldDB" id="A0A9N9G3E8"/>
<protein>
    <submittedName>
        <fullName evidence="2">9979_t:CDS:1</fullName>
    </submittedName>
</protein>
<dbReference type="Pfam" id="PF13649">
    <property type="entry name" value="Methyltransf_25"/>
    <property type="match status" value="1"/>
</dbReference>
<gene>
    <name evidence="2" type="ORF">ALEPTO_LOCUS7089</name>
</gene>
<proteinExistence type="predicted"/>
<dbReference type="InterPro" id="IPR029063">
    <property type="entry name" value="SAM-dependent_MTases_sf"/>
</dbReference>
<reference evidence="2" key="1">
    <citation type="submission" date="2021-06" db="EMBL/GenBank/DDBJ databases">
        <authorList>
            <person name="Kallberg Y."/>
            <person name="Tangrot J."/>
            <person name="Rosling A."/>
        </authorList>
    </citation>
    <scope>NUCLEOTIDE SEQUENCE</scope>
    <source>
        <strain evidence="2">FL130A</strain>
    </source>
</reference>
<evidence type="ECO:0000313" key="3">
    <source>
        <dbReference type="Proteomes" id="UP000789508"/>
    </source>
</evidence>
<dbReference type="CDD" id="cd02440">
    <property type="entry name" value="AdoMet_MTases"/>
    <property type="match status" value="1"/>
</dbReference>
<dbReference type="OrthoDB" id="2013972at2759"/>
<dbReference type="EMBL" id="CAJVPS010002826">
    <property type="protein sequence ID" value="CAG8577237.1"/>
    <property type="molecule type" value="Genomic_DNA"/>
</dbReference>
<accession>A0A9N9G3E8</accession>
<dbReference type="GO" id="GO:0008168">
    <property type="term" value="F:methyltransferase activity"/>
    <property type="evidence" value="ECO:0007669"/>
    <property type="project" value="TreeGrafter"/>
</dbReference>
<evidence type="ECO:0000259" key="1">
    <source>
        <dbReference type="Pfam" id="PF13649"/>
    </source>
</evidence>
<dbReference type="PANTHER" id="PTHR43591:SF24">
    <property type="entry name" value="2-METHOXY-6-POLYPRENYL-1,4-BENZOQUINOL METHYLASE, MITOCHONDRIAL"/>
    <property type="match status" value="1"/>
</dbReference>
<sequence length="297" mass="33660">MGNCIFKQNVKAVVISNADDSSSTTNFLNQFSSKNNCNISHEINMLTNHHYVLKETWDNTNYSAPVTEILRNNALVLDIGCGSGTWVLDMATEYSTSTFIGIDSTSFFPKQIRPVNTNFHQLNVLDGLPWNKNHFDFVYQRMMLTSLTEEDYQNQIREIVRITKPGGWIEIMEKNVELNNSGPTTTMILKGACKVLESASFNTKIGAQIKRWLQECGLVNLRFQEKTTPLGAWGNHIGVAAFDDMLISLKKLQNCLLQNLKITEKEFDGIVDTIKSEVEENRTSITTFRCFAQKPIQ</sequence>
<evidence type="ECO:0000313" key="2">
    <source>
        <dbReference type="EMBL" id="CAG8577237.1"/>
    </source>
</evidence>
<dbReference type="Proteomes" id="UP000789508">
    <property type="component" value="Unassembled WGS sequence"/>
</dbReference>
<keyword evidence="3" id="KW-1185">Reference proteome</keyword>
<name>A0A9N9G3E8_9GLOM</name>
<organism evidence="2 3">
    <name type="scientific">Ambispora leptoticha</name>
    <dbReference type="NCBI Taxonomy" id="144679"/>
    <lineage>
        <taxon>Eukaryota</taxon>
        <taxon>Fungi</taxon>
        <taxon>Fungi incertae sedis</taxon>
        <taxon>Mucoromycota</taxon>
        <taxon>Glomeromycotina</taxon>
        <taxon>Glomeromycetes</taxon>
        <taxon>Archaeosporales</taxon>
        <taxon>Ambisporaceae</taxon>
        <taxon>Ambispora</taxon>
    </lineage>
</organism>
<comment type="caution">
    <text evidence="2">The sequence shown here is derived from an EMBL/GenBank/DDBJ whole genome shotgun (WGS) entry which is preliminary data.</text>
</comment>
<dbReference type="PANTHER" id="PTHR43591">
    <property type="entry name" value="METHYLTRANSFERASE"/>
    <property type="match status" value="1"/>
</dbReference>